<keyword evidence="3" id="KW-1185">Reference proteome</keyword>
<reference evidence="2" key="2">
    <citation type="submission" date="2019-07" db="EMBL/GenBank/DDBJ databases">
        <authorList>
            <person name="Seetharam A."/>
            <person name="Woodhouse M."/>
            <person name="Cannon E."/>
        </authorList>
    </citation>
    <scope>NUCLEOTIDE SEQUENCE [LARGE SCALE GENOMIC DNA]</scope>
    <source>
        <strain evidence="2">cv. B73</strain>
    </source>
</reference>
<accession>A0A804MJS0</accession>
<keyword evidence="1" id="KW-0472">Membrane</keyword>
<evidence type="ECO:0000313" key="2">
    <source>
        <dbReference type="EnsemblPlants" id="Zm00001eb091550_P001"/>
    </source>
</evidence>
<dbReference type="EnsemblPlants" id="Zm00001eb091550_T001">
    <property type="protein sequence ID" value="Zm00001eb091550_P001"/>
    <property type="gene ID" value="Zm00001eb091550"/>
</dbReference>
<keyword evidence="1" id="KW-1133">Transmembrane helix</keyword>
<organism evidence="2 3">
    <name type="scientific">Zea mays</name>
    <name type="common">Maize</name>
    <dbReference type="NCBI Taxonomy" id="4577"/>
    <lineage>
        <taxon>Eukaryota</taxon>
        <taxon>Viridiplantae</taxon>
        <taxon>Streptophyta</taxon>
        <taxon>Embryophyta</taxon>
        <taxon>Tracheophyta</taxon>
        <taxon>Spermatophyta</taxon>
        <taxon>Magnoliopsida</taxon>
        <taxon>Liliopsida</taxon>
        <taxon>Poales</taxon>
        <taxon>Poaceae</taxon>
        <taxon>PACMAD clade</taxon>
        <taxon>Panicoideae</taxon>
        <taxon>Andropogonodae</taxon>
        <taxon>Andropogoneae</taxon>
        <taxon>Tripsacinae</taxon>
        <taxon>Zea</taxon>
    </lineage>
</organism>
<feature type="transmembrane region" description="Helical" evidence="1">
    <location>
        <begin position="42"/>
        <end position="67"/>
    </location>
</feature>
<dbReference type="AlphaFoldDB" id="A0A804MJS0"/>
<proteinExistence type="predicted"/>
<dbReference type="InParanoid" id="A0A804MJS0"/>
<keyword evidence="1" id="KW-0812">Transmembrane</keyword>
<sequence length="89" mass="9550">MASPTLAGTTVPKVAPEQGRECKHECTSGGLRLLSLFARATVMALALAVFLLFATAFALLLLVLILATRAFNHHHNNHYCVPSLDPVPL</sequence>
<protein>
    <submittedName>
        <fullName evidence="2">Uncharacterized protein</fullName>
    </submittedName>
</protein>
<dbReference type="Gramene" id="Zm00001eb091550_T001">
    <property type="protein sequence ID" value="Zm00001eb091550_P001"/>
    <property type="gene ID" value="Zm00001eb091550"/>
</dbReference>
<reference evidence="2" key="3">
    <citation type="submission" date="2021-05" db="UniProtKB">
        <authorList>
            <consortium name="EnsemblPlants"/>
        </authorList>
    </citation>
    <scope>IDENTIFICATION</scope>
    <source>
        <strain evidence="2">cv. B73</strain>
    </source>
</reference>
<evidence type="ECO:0000313" key="3">
    <source>
        <dbReference type="Proteomes" id="UP000007305"/>
    </source>
</evidence>
<evidence type="ECO:0000256" key="1">
    <source>
        <dbReference type="SAM" id="Phobius"/>
    </source>
</evidence>
<reference evidence="3" key="1">
    <citation type="submission" date="2015-12" db="EMBL/GenBank/DDBJ databases">
        <title>Update maize B73 reference genome by single molecule sequencing technologies.</title>
        <authorList>
            <consortium name="Maize Genome Sequencing Project"/>
            <person name="Ware D."/>
        </authorList>
    </citation>
    <scope>NUCLEOTIDE SEQUENCE [LARGE SCALE GENOMIC DNA]</scope>
    <source>
        <strain evidence="3">cv. B73</strain>
    </source>
</reference>
<dbReference type="Proteomes" id="UP000007305">
    <property type="component" value="Chromosome 2"/>
</dbReference>
<name>A0A804MJS0_MAIZE</name>